<keyword evidence="6" id="KW-0378">Hydrolase</keyword>
<dbReference type="PANTHER" id="PTHR11705">
    <property type="entry name" value="PROTEASE FAMILY M14 CARBOXYPEPTIDASE A,B"/>
    <property type="match status" value="1"/>
</dbReference>
<keyword evidence="7" id="KW-1185">Reference proteome</keyword>
<feature type="chain" id="PRO_5009105203" evidence="4">
    <location>
        <begin position="23"/>
        <end position="608"/>
    </location>
</feature>
<comment type="similarity">
    <text evidence="2 3">Belongs to the peptidase M14 family.</text>
</comment>
<dbReference type="KEGG" id="obg:Verru16b_01591"/>
<dbReference type="RefSeq" id="WP_069961768.1">
    <property type="nucleotide sequence ID" value="NZ_CP016094.1"/>
</dbReference>
<evidence type="ECO:0000256" key="3">
    <source>
        <dbReference type="PROSITE-ProRule" id="PRU01379"/>
    </source>
</evidence>
<protein>
    <submittedName>
        <fullName evidence="6">Zinc carboxypeptidase</fullName>
    </submittedName>
</protein>
<evidence type="ECO:0000313" key="7">
    <source>
        <dbReference type="Proteomes" id="UP000095228"/>
    </source>
</evidence>
<dbReference type="PROSITE" id="PS52035">
    <property type="entry name" value="PEPTIDASE_M14"/>
    <property type="match status" value="1"/>
</dbReference>
<dbReference type="EMBL" id="CP016094">
    <property type="protein sequence ID" value="AOS44529.1"/>
    <property type="molecule type" value="Genomic_DNA"/>
</dbReference>
<keyword evidence="6" id="KW-0121">Carboxypeptidase</keyword>
<evidence type="ECO:0000256" key="4">
    <source>
        <dbReference type="SAM" id="SignalP"/>
    </source>
</evidence>
<dbReference type="AlphaFoldDB" id="A0A1D8AUG2"/>
<feature type="active site" description="Proton donor/acceptor" evidence="3">
    <location>
        <position position="321"/>
    </location>
</feature>
<evidence type="ECO:0000256" key="1">
    <source>
        <dbReference type="ARBA" id="ARBA00001947"/>
    </source>
</evidence>
<accession>A0A1D8AUG2</accession>
<dbReference type="STRING" id="1838286.Verru16b_01591"/>
<keyword evidence="4" id="KW-0732">Signal</keyword>
<dbReference type="SUPFAM" id="SSF53187">
    <property type="entry name" value="Zn-dependent exopeptidases"/>
    <property type="match status" value="1"/>
</dbReference>
<dbReference type="Pfam" id="PF00246">
    <property type="entry name" value="Peptidase_M14"/>
    <property type="match status" value="1"/>
</dbReference>
<dbReference type="SMART" id="SM00631">
    <property type="entry name" value="Zn_pept"/>
    <property type="match status" value="1"/>
</dbReference>
<dbReference type="GO" id="GO:0006508">
    <property type="term" value="P:proteolysis"/>
    <property type="evidence" value="ECO:0007669"/>
    <property type="project" value="InterPro"/>
</dbReference>
<dbReference type="Proteomes" id="UP000095228">
    <property type="component" value="Chromosome"/>
</dbReference>
<dbReference type="GO" id="GO:0005615">
    <property type="term" value="C:extracellular space"/>
    <property type="evidence" value="ECO:0007669"/>
    <property type="project" value="TreeGrafter"/>
</dbReference>
<evidence type="ECO:0000259" key="5">
    <source>
        <dbReference type="PROSITE" id="PS52035"/>
    </source>
</evidence>
<dbReference type="PATRIC" id="fig|1838286.3.peg.1608"/>
<name>A0A1D8AUG2_9BACT</name>
<dbReference type="Gene3D" id="3.40.630.10">
    <property type="entry name" value="Zn peptidases"/>
    <property type="match status" value="1"/>
</dbReference>
<feature type="signal peptide" evidence="4">
    <location>
        <begin position="1"/>
        <end position="22"/>
    </location>
</feature>
<comment type="cofactor">
    <cofactor evidence="1">
        <name>Zn(2+)</name>
        <dbReference type="ChEBI" id="CHEBI:29105"/>
    </cofactor>
</comment>
<reference evidence="6 7" key="1">
    <citation type="submission" date="2016-06" db="EMBL/GenBank/DDBJ databases">
        <title>Three novel species with peptidoglycan cell walls form the new genus Lacunisphaera gen. nov. in the family Opitutaceae of the verrucomicrobial subdivision 4.</title>
        <authorList>
            <person name="Rast P."/>
            <person name="Gloeckner I."/>
            <person name="Jogler M."/>
            <person name="Boedeker C."/>
            <person name="Jeske O."/>
            <person name="Wiegand S."/>
            <person name="Reinhardt R."/>
            <person name="Schumann P."/>
            <person name="Rohde M."/>
            <person name="Spring S."/>
            <person name="Gloeckner F.O."/>
            <person name="Jogler C."/>
        </authorList>
    </citation>
    <scope>NUCLEOTIDE SEQUENCE [LARGE SCALE GENOMIC DNA]</scope>
    <source>
        <strain evidence="6 7">IG16b</strain>
    </source>
</reference>
<dbReference type="CDD" id="cd06241">
    <property type="entry name" value="M14-like"/>
    <property type="match status" value="1"/>
</dbReference>
<sequence length="608" mass="66648">MSPCRLNAPALLLCLLLPLTRAEDPQAFLPPVLPWQGASEALIAPPDHPWITPSERTGLTDSPDYDETLAWLQKLCAATPLLHLQEFGRTAAGRPLYVVLASQEGASTVATLAANGRPTLLAQAGIHSGEIDGKDAGLMLLRDLAFGGKATLLAHANFVLVPVFNADGHEHRSAWNRPNQRGPVHQGWRTTAQNLNLNRDYMKADAPEMQAMIGLLRAADPALYLDLHVTDGLDHQYDITYAFEGWGEGAPAYSPGIAAWLNRRFRPATDTALVQGGHIPGPYYEPVNGREPSGGISIGNGAPRFSTGYGDLRHLPAVLLETHSLKPYRQRVLGTYVFLESALRALGEHGPELQAAIAADRATRPEQVPVNWTDADPTTAMDVLGVAYEEYVSPASGAKEIRWLGRPQLLPGVPVRGSKAGLFLARPRAYWVPVTKPEVIARLKLHGIGFETLTEARTVSLEMCRLTGAKPQPSGGFHVFETRYTLRTDVRRETRTETFPAGSVRVPTDQPLGDLAIVLLEPAAHDSLLAWGFFNEILQRTEYIEGYVIAPLAEQMLADDPALKAEFEAKLAAEPAFAQNPAARLQWFYERTKFQDDRYLLYPVGIER</sequence>
<keyword evidence="6" id="KW-0645">Protease</keyword>
<organism evidence="6 7">
    <name type="scientific">Lacunisphaera limnophila</name>
    <dbReference type="NCBI Taxonomy" id="1838286"/>
    <lineage>
        <taxon>Bacteria</taxon>
        <taxon>Pseudomonadati</taxon>
        <taxon>Verrucomicrobiota</taxon>
        <taxon>Opitutia</taxon>
        <taxon>Opitutales</taxon>
        <taxon>Opitutaceae</taxon>
        <taxon>Lacunisphaera</taxon>
    </lineage>
</organism>
<dbReference type="OrthoDB" id="6221272at2"/>
<dbReference type="InterPro" id="IPR000834">
    <property type="entry name" value="Peptidase_M14"/>
</dbReference>
<evidence type="ECO:0000313" key="6">
    <source>
        <dbReference type="EMBL" id="AOS44529.1"/>
    </source>
</evidence>
<evidence type="ECO:0000256" key="2">
    <source>
        <dbReference type="ARBA" id="ARBA00005988"/>
    </source>
</evidence>
<dbReference type="GO" id="GO:0008270">
    <property type="term" value="F:zinc ion binding"/>
    <property type="evidence" value="ECO:0007669"/>
    <property type="project" value="InterPro"/>
</dbReference>
<dbReference type="GO" id="GO:0004181">
    <property type="term" value="F:metallocarboxypeptidase activity"/>
    <property type="evidence" value="ECO:0007669"/>
    <property type="project" value="InterPro"/>
</dbReference>
<gene>
    <name evidence="6" type="ORF">Verru16b_01591</name>
</gene>
<dbReference type="PANTHER" id="PTHR11705:SF145">
    <property type="entry name" value="PEPTIDASE M14 CARBOXYPEPTIDASE A DOMAIN-CONTAINING PROTEIN"/>
    <property type="match status" value="1"/>
</dbReference>
<feature type="domain" description="Peptidase M14" evidence="5">
    <location>
        <begin position="61"/>
        <end position="346"/>
    </location>
</feature>
<proteinExistence type="inferred from homology"/>